<evidence type="ECO:0000313" key="1">
    <source>
        <dbReference type="EMBL" id="KAK9132961.1"/>
    </source>
</evidence>
<dbReference type="EMBL" id="JBBNAG010000005">
    <property type="protein sequence ID" value="KAK9132961.1"/>
    <property type="molecule type" value="Genomic_DNA"/>
</dbReference>
<keyword evidence="2" id="KW-1185">Reference proteome</keyword>
<organism evidence="1 2">
    <name type="scientific">Stephania cephalantha</name>
    <dbReference type="NCBI Taxonomy" id="152367"/>
    <lineage>
        <taxon>Eukaryota</taxon>
        <taxon>Viridiplantae</taxon>
        <taxon>Streptophyta</taxon>
        <taxon>Embryophyta</taxon>
        <taxon>Tracheophyta</taxon>
        <taxon>Spermatophyta</taxon>
        <taxon>Magnoliopsida</taxon>
        <taxon>Ranunculales</taxon>
        <taxon>Menispermaceae</taxon>
        <taxon>Menispermoideae</taxon>
        <taxon>Cissampelideae</taxon>
        <taxon>Stephania</taxon>
    </lineage>
</organism>
<gene>
    <name evidence="1" type="ORF">Scep_012489</name>
</gene>
<protein>
    <submittedName>
        <fullName evidence="1">Uncharacterized protein</fullName>
    </submittedName>
</protein>
<dbReference type="Proteomes" id="UP001419268">
    <property type="component" value="Unassembled WGS sequence"/>
</dbReference>
<name>A0AAP0JGL2_9MAGN</name>
<proteinExistence type="predicted"/>
<sequence length="61" mass="7799">METFVRTISTNARLEIKLEKDMERRERYRRNGQCDFMLFVDHHRDITTRYERSRWMRPTYR</sequence>
<accession>A0AAP0JGL2</accession>
<comment type="caution">
    <text evidence="1">The sequence shown here is derived from an EMBL/GenBank/DDBJ whole genome shotgun (WGS) entry which is preliminary data.</text>
</comment>
<evidence type="ECO:0000313" key="2">
    <source>
        <dbReference type="Proteomes" id="UP001419268"/>
    </source>
</evidence>
<reference evidence="1 2" key="1">
    <citation type="submission" date="2024-01" db="EMBL/GenBank/DDBJ databases">
        <title>Genome assemblies of Stephania.</title>
        <authorList>
            <person name="Yang L."/>
        </authorList>
    </citation>
    <scope>NUCLEOTIDE SEQUENCE [LARGE SCALE GENOMIC DNA]</scope>
    <source>
        <strain evidence="1">JXDWG</strain>
        <tissue evidence="1">Leaf</tissue>
    </source>
</reference>
<dbReference type="AlphaFoldDB" id="A0AAP0JGL2"/>